<evidence type="ECO:0000259" key="2">
    <source>
        <dbReference type="Pfam" id="PF08840"/>
    </source>
</evidence>
<reference evidence="3 4" key="1">
    <citation type="submission" date="2017-11" db="EMBL/GenBank/DDBJ databases">
        <title>Complete genome sequence of Sphingomonas sp. Strain Cra20, a psychrotolerant potential plant growth promoting rhizobacteria.</title>
        <authorList>
            <person name="Luo Y."/>
        </authorList>
    </citation>
    <scope>NUCLEOTIDE SEQUENCE [LARGE SCALE GENOMIC DNA]</scope>
    <source>
        <strain evidence="3 4">Cra20</strain>
    </source>
</reference>
<accession>A0A2K8MB79</accession>
<evidence type="ECO:0000256" key="1">
    <source>
        <dbReference type="SAM" id="MobiDB-lite"/>
    </source>
</evidence>
<evidence type="ECO:0000313" key="4">
    <source>
        <dbReference type="Proteomes" id="UP000229081"/>
    </source>
</evidence>
<dbReference type="SUPFAM" id="SSF53474">
    <property type="entry name" value="alpha/beta-Hydrolases"/>
    <property type="match status" value="1"/>
</dbReference>
<sequence length="340" mass="36334">MSSFSVIDRRGVVIGLIAAPAAALFPAMAMAMARAQRAVGDAIAEAPIAGFPHAIIYRLAGPARRLPTIVILPGAEGGDGAGRRFGPILARLGYATISLPYYSQAWGEHAPPPQFPDLPGSFVDIRVDQLARLRVALKNDHGLDLDRLGLFAGSKGAEFALIAASRYPWIRSVVAYAPSDLVWEGWGLETFEAEGTRSSFSFEGKPLPFMPYRGFSEGLLAGPAADLRAIHENGRADHPEREATACIPVERYRGALMLVAGDRDRLWNSGRMARSIVAARHAAGLKTEALIYPDAGHDLAGGSAEPREDPRGGGSPIANAQARADAWPKVVAFLKRSLRP</sequence>
<proteinExistence type="predicted"/>
<organism evidence="3 4">
    <name type="scientific">Sphingomonas psychrotolerans</name>
    <dbReference type="NCBI Taxonomy" id="1327635"/>
    <lineage>
        <taxon>Bacteria</taxon>
        <taxon>Pseudomonadati</taxon>
        <taxon>Pseudomonadota</taxon>
        <taxon>Alphaproteobacteria</taxon>
        <taxon>Sphingomonadales</taxon>
        <taxon>Sphingomonadaceae</taxon>
        <taxon>Sphingomonas</taxon>
    </lineage>
</organism>
<dbReference type="GO" id="GO:0006637">
    <property type="term" value="P:acyl-CoA metabolic process"/>
    <property type="evidence" value="ECO:0007669"/>
    <property type="project" value="TreeGrafter"/>
</dbReference>
<dbReference type="GO" id="GO:0006631">
    <property type="term" value="P:fatty acid metabolic process"/>
    <property type="evidence" value="ECO:0007669"/>
    <property type="project" value="TreeGrafter"/>
</dbReference>
<dbReference type="Proteomes" id="UP000229081">
    <property type="component" value="Chromosome"/>
</dbReference>
<dbReference type="AlphaFoldDB" id="A0A2K8MB79"/>
<dbReference type="PANTHER" id="PTHR10824">
    <property type="entry name" value="ACYL-COENZYME A THIOESTERASE-RELATED"/>
    <property type="match status" value="1"/>
</dbReference>
<protein>
    <submittedName>
        <fullName evidence="3">Dienelactone hydrolase</fullName>
    </submittedName>
</protein>
<gene>
    <name evidence="3" type="ORF">CVN68_03385</name>
</gene>
<dbReference type="PROSITE" id="PS51318">
    <property type="entry name" value="TAT"/>
    <property type="match status" value="1"/>
</dbReference>
<keyword evidence="3" id="KW-0378">Hydrolase</keyword>
<name>A0A2K8MB79_9SPHN</name>
<dbReference type="GO" id="GO:0047617">
    <property type="term" value="F:fatty acyl-CoA hydrolase activity"/>
    <property type="evidence" value="ECO:0007669"/>
    <property type="project" value="TreeGrafter"/>
</dbReference>
<dbReference type="EMBL" id="CP024923">
    <property type="protein sequence ID" value="ATY31142.1"/>
    <property type="molecule type" value="Genomic_DNA"/>
</dbReference>
<feature type="region of interest" description="Disordered" evidence="1">
    <location>
        <begin position="297"/>
        <end position="321"/>
    </location>
</feature>
<dbReference type="Pfam" id="PF08840">
    <property type="entry name" value="BAAT_C"/>
    <property type="match status" value="1"/>
</dbReference>
<feature type="domain" description="BAAT/Acyl-CoA thioester hydrolase C-terminal" evidence="2">
    <location>
        <begin position="145"/>
        <end position="298"/>
    </location>
</feature>
<dbReference type="InterPro" id="IPR029058">
    <property type="entry name" value="AB_hydrolase_fold"/>
</dbReference>
<dbReference type="PANTHER" id="PTHR10824:SF4">
    <property type="entry name" value="ACYL-COENZYME A THIOESTERASE 1-LIKE"/>
    <property type="match status" value="1"/>
</dbReference>
<evidence type="ECO:0000313" key="3">
    <source>
        <dbReference type="EMBL" id="ATY31142.1"/>
    </source>
</evidence>
<dbReference type="Gene3D" id="3.40.50.1820">
    <property type="entry name" value="alpha/beta hydrolase"/>
    <property type="match status" value="1"/>
</dbReference>
<dbReference type="InterPro" id="IPR006311">
    <property type="entry name" value="TAT_signal"/>
</dbReference>
<keyword evidence="4" id="KW-1185">Reference proteome</keyword>
<dbReference type="InterPro" id="IPR014940">
    <property type="entry name" value="BAAT_C"/>
</dbReference>
<dbReference type="KEGG" id="sphc:CVN68_03385"/>